<protein>
    <recommendedName>
        <fullName evidence="3">Sulfotransferase domain-containing protein</fullName>
    </recommendedName>
</protein>
<proteinExistence type="predicted"/>
<dbReference type="Proteomes" id="UP000238701">
    <property type="component" value="Unassembled WGS sequence"/>
</dbReference>
<dbReference type="AlphaFoldDB" id="A0A2U3K198"/>
<reference evidence="2" key="1">
    <citation type="submission" date="2018-02" db="EMBL/GenBank/DDBJ databases">
        <authorList>
            <person name="Hausmann B."/>
        </authorList>
    </citation>
    <scope>NUCLEOTIDE SEQUENCE [LARGE SCALE GENOMIC DNA]</scope>
    <source>
        <strain evidence="2">Peat soil MAG SbA1</strain>
    </source>
</reference>
<evidence type="ECO:0000313" key="2">
    <source>
        <dbReference type="Proteomes" id="UP000238701"/>
    </source>
</evidence>
<evidence type="ECO:0008006" key="3">
    <source>
        <dbReference type="Google" id="ProtNLM"/>
    </source>
</evidence>
<dbReference type="EMBL" id="OMOD01000022">
    <property type="protein sequence ID" value="SPF33442.1"/>
    <property type="molecule type" value="Genomic_DNA"/>
</dbReference>
<organism evidence="1 2">
    <name type="scientific">Candidatus Sulfotelmatobacter kueseliae</name>
    <dbReference type="NCBI Taxonomy" id="2042962"/>
    <lineage>
        <taxon>Bacteria</taxon>
        <taxon>Pseudomonadati</taxon>
        <taxon>Acidobacteriota</taxon>
        <taxon>Terriglobia</taxon>
        <taxon>Terriglobales</taxon>
        <taxon>Candidatus Korobacteraceae</taxon>
        <taxon>Candidatus Sulfotelmatobacter</taxon>
    </lineage>
</organism>
<name>A0A2U3K198_9BACT</name>
<gene>
    <name evidence="1" type="ORF">SBA1_1180007</name>
</gene>
<accession>A0A2U3K198</accession>
<sequence length="286" mass="34079">MQVLHTLIRFARKSPRQKLQAVRNRLVEMDWYWKVHKPGNDRTAYVIGLFGTGRWHFTELMLQNIGKRAQYFRYEIRSHSVPTSLIYSGHATIKYVSSMQTKPAVTSRILEAVRSRFADLIFIYRHPLDSLLTNWIWWRRYLRDIKVKSTYISEFYKNTEVLCADLEQNFFEFEAFAEGDPDFFAALPSTRFLSFPEFVEETELYLQSATLALRLEDSMIDPFKEFSKIVEVMSVDLDLSRLRVAPPRTEPYRYLAVKERVPRFRNFIDELNEDTKKRIEKIGYRL</sequence>
<evidence type="ECO:0000313" key="1">
    <source>
        <dbReference type="EMBL" id="SPF33442.1"/>
    </source>
</evidence>